<evidence type="ECO:0000256" key="2">
    <source>
        <dbReference type="RuleBase" id="RU362039"/>
    </source>
</evidence>
<accession>A0A0R2AE91</accession>
<dbReference type="RefSeq" id="WP_056976425.1">
    <property type="nucleotide sequence ID" value="NZ_AYYP01000019.1"/>
</dbReference>
<dbReference type="Gene3D" id="3.60.21.10">
    <property type="match status" value="1"/>
</dbReference>
<evidence type="ECO:0000259" key="3">
    <source>
        <dbReference type="Pfam" id="PF12850"/>
    </source>
</evidence>
<keyword evidence="5" id="KW-1185">Reference proteome</keyword>
<gene>
    <name evidence="4" type="ORF">FC14_GL001520</name>
</gene>
<proteinExistence type="inferred from homology"/>
<dbReference type="GO" id="GO:0016787">
    <property type="term" value="F:hydrolase activity"/>
    <property type="evidence" value="ECO:0007669"/>
    <property type="project" value="UniProtKB-UniRule"/>
</dbReference>
<reference evidence="4 5" key="1">
    <citation type="journal article" date="2015" name="Genome Announc.">
        <title>Expanding the biotechnology potential of lactobacilli through comparative genomics of 213 strains and associated genera.</title>
        <authorList>
            <person name="Sun Z."/>
            <person name="Harris H.M."/>
            <person name="McCann A."/>
            <person name="Guo C."/>
            <person name="Argimon S."/>
            <person name="Zhang W."/>
            <person name="Yang X."/>
            <person name="Jeffery I.B."/>
            <person name="Cooney J.C."/>
            <person name="Kagawa T.F."/>
            <person name="Liu W."/>
            <person name="Song Y."/>
            <person name="Salvetti E."/>
            <person name="Wrobel A."/>
            <person name="Rasinkangas P."/>
            <person name="Parkhill J."/>
            <person name="Rea M.C."/>
            <person name="O'Sullivan O."/>
            <person name="Ritari J."/>
            <person name="Douillard F.P."/>
            <person name="Paul Ross R."/>
            <person name="Yang R."/>
            <person name="Briner A.E."/>
            <person name="Felis G.E."/>
            <person name="de Vos W.M."/>
            <person name="Barrangou R."/>
            <person name="Klaenhammer T.R."/>
            <person name="Caufield P.W."/>
            <person name="Cui Y."/>
            <person name="Zhang H."/>
            <person name="O'Toole P.W."/>
        </authorList>
    </citation>
    <scope>NUCLEOTIDE SEQUENCE [LARGE SCALE GENOMIC DNA]</scope>
    <source>
        <strain evidence="4 5">DSM 20509</strain>
    </source>
</reference>
<dbReference type="CDD" id="cd00841">
    <property type="entry name" value="MPP_YfcE"/>
    <property type="match status" value="1"/>
</dbReference>
<feature type="domain" description="Calcineurin-like phosphoesterase" evidence="3">
    <location>
        <begin position="1"/>
        <end position="150"/>
    </location>
</feature>
<dbReference type="Proteomes" id="UP000051008">
    <property type="component" value="Unassembled WGS sequence"/>
</dbReference>
<evidence type="ECO:0000256" key="1">
    <source>
        <dbReference type="ARBA" id="ARBA00008950"/>
    </source>
</evidence>
<evidence type="ECO:0000313" key="4">
    <source>
        <dbReference type="EMBL" id="KRM65167.1"/>
    </source>
</evidence>
<keyword evidence="2" id="KW-0479">Metal-binding</keyword>
<dbReference type="InterPro" id="IPR041802">
    <property type="entry name" value="MPP_YfcE"/>
</dbReference>
<name>A0A0R2AE91_9LACO</name>
<dbReference type="Pfam" id="PF12850">
    <property type="entry name" value="Metallophos_2"/>
    <property type="match status" value="1"/>
</dbReference>
<dbReference type="PANTHER" id="PTHR11124">
    <property type="entry name" value="VACUOLAR SORTING PROTEIN VPS29"/>
    <property type="match status" value="1"/>
</dbReference>
<dbReference type="InterPro" id="IPR029052">
    <property type="entry name" value="Metallo-depent_PP-like"/>
</dbReference>
<dbReference type="GO" id="GO:0046872">
    <property type="term" value="F:metal ion binding"/>
    <property type="evidence" value="ECO:0007669"/>
    <property type="project" value="UniProtKB-KW"/>
</dbReference>
<comment type="cofactor">
    <cofactor evidence="2">
        <name>a divalent metal cation</name>
        <dbReference type="ChEBI" id="CHEBI:60240"/>
    </cofactor>
</comment>
<dbReference type="NCBIfam" id="TIGR00040">
    <property type="entry name" value="yfcE"/>
    <property type="match status" value="1"/>
</dbReference>
<dbReference type="EC" id="3.1.4.-" evidence="2"/>
<dbReference type="SUPFAM" id="SSF56300">
    <property type="entry name" value="Metallo-dependent phosphatases"/>
    <property type="match status" value="1"/>
</dbReference>
<comment type="caution">
    <text evidence="4">The sequence shown here is derived from an EMBL/GenBank/DDBJ whole genome shotgun (WGS) entry which is preliminary data.</text>
</comment>
<evidence type="ECO:0000313" key="5">
    <source>
        <dbReference type="Proteomes" id="UP000051008"/>
    </source>
</evidence>
<dbReference type="InterPro" id="IPR024654">
    <property type="entry name" value="Calcineurin-like_PHP_lpxH"/>
</dbReference>
<comment type="similarity">
    <text evidence="1 2">Belongs to the metallophosphoesterase superfamily. YfcE family.</text>
</comment>
<organism evidence="4 5">
    <name type="scientific">Ligilactobacillus agilis DSM 20509</name>
    <dbReference type="NCBI Taxonomy" id="1423718"/>
    <lineage>
        <taxon>Bacteria</taxon>
        <taxon>Bacillati</taxon>
        <taxon>Bacillota</taxon>
        <taxon>Bacilli</taxon>
        <taxon>Lactobacillales</taxon>
        <taxon>Lactobacillaceae</taxon>
        <taxon>Ligilactobacillus</taxon>
    </lineage>
</organism>
<dbReference type="AlphaFoldDB" id="A0A0R2AE91"/>
<dbReference type="InterPro" id="IPR000979">
    <property type="entry name" value="Phosphodiesterase_MJ0936/Vps29"/>
</dbReference>
<dbReference type="EMBL" id="AYYP01000019">
    <property type="protein sequence ID" value="KRM65167.1"/>
    <property type="molecule type" value="Genomic_DNA"/>
</dbReference>
<sequence length="174" mass="19805">MRYLVVSDNHGDREILVKLLDKYHANVDYFFHCGDSELRADDELFDVYQVVGGNCDYNPAFPEKQLFEMGASGDKVLLIHGHTKGVGYGMTDLQLAAKEEGANLVFFGHTHQLGCVYHDQTLFLNPGSISFPRGEFASFDGTYAVVESDEKQLIVQYYQRDFEPISKLRFVYSR</sequence>
<protein>
    <recommendedName>
        <fullName evidence="2">Phosphoesterase</fullName>
        <ecNumber evidence="2">3.1.4.-</ecNumber>
    </recommendedName>
</protein>
<dbReference type="OrthoDB" id="9800565at2"/>
<dbReference type="PATRIC" id="fig|1423718.3.peg.1585"/>